<sequence length="28" mass="3473">EMTVNNVRFENLNREQYDLLYKIKANEQ</sequence>
<organism evidence="1">
    <name type="scientific">marine metagenome</name>
    <dbReference type="NCBI Taxonomy" id="408172"/>
    <lineage>
        <taxon>unclassified sequences</taxon>
        <taxon>metagenomes</taxon>
        <taxon>ecological metagenomes</taxon>
    </lineage>
</organism>
<name>A0A382D5X0_9ZZZZ</name>
<protein>
    <submittedName>
        <fullName evidence="1">Uncharacterized protein</fullName>
    </submittedName>
</protein>
<accession>A0A382D5X0</accession>
<gene>
    <name evidence="1" type="ORF">METZ01_LOCUS186278</name>
</gene>
<proteinExistence type="predicted"/>
<dbReference type="EMBL" id="UINC01037640">
    <property type="protein sequence ID" value="SVB33424.1"/>
    <property type="molecule type" value="Genomic_DNA"/>
</dbReference>
<reference evidence="1" key="1">
    <citation type="submission" date="2018-05" db="EMBL/GenBank/DDBJ databases">
        <authorList>
            <person name="Lanie J.A."/>
            <person name="Ng W.-L."/>
            <person name="Kazmierczak K.M."/>
            <person name="Andrzejewski T.M."/>
            <person name="Davidsen T.M."/>
            <person name="Wayne K.J."/>
            <person name="Tettelin H."/>
            <person name="Glass J.I."/>
            <person name="Rusch D."/>
            <person name="Podicherti R."/>
            <person name="Tsui H.-C.T."/>
            <person name="Winkler M.E."/>
        </authorList>
    </citation>
    <scope>NUCLEOTIDE SEQUENCE</scope>
</reference>
<feature type="non-terminal residue" evidence="1">
    <location>
        <position position="1"/>
    </location>
</feature>
<evidence type="ECO:0000313" key="1">
    <source>
        <dbReference type="EMBL" id="SVB33424.1"/>
    </source>
</evidence>
<dbReference type="AlphaFoldDB" id="A0A382D5X0"/>